<evidence type="ECO:0000313" key="2">
    <source>
        <dbReference type="EMBL" id="CAH1392367.1"/>
    </source>
</evidence>
<dbReference type="AlphaFoldDB" id="A0A9P0EC25"/>
<sequence>MLHHCWLILVALPIIICTNDTIYSLPSSKGPIDGANWMRDNINTLGKRTLKEICMPGSHDSGMSSFVSGTSMSHSCNVLTQSLPIKGQLENGARYFDVRPDIVRGNAYHTGHYMKLPGGTCIGGNGQSMVSIVDEINEFISNHNELVIVKLSHSLNAGRCGFFSMHEWEFVLRILDNTRNLYVNKDKKVRLDKLTLNHFTNNGTKGAVLYITNESEVKLWHRLGQGFFYESNLNLYDVYANTNLLPRMMKDQIKKLKEVSKKYFFLLSWTLTQGAKGAILCRMKLSRSIKELAVLAHDSLPKIIPEINSDVFPNVLYVDDIRNTEIVSVAMDINNKLNV</sequence>
<proteinExistence type="predicted"/>
<feature type="signal peptide" evidence="1">
    <location>
        <begin position="1"/>
        <end position="17"/>
    </location>
</feature>
<keyword evidence="1" id="KW-0732">Signal</keyword>
<reference evidence="2" key="1">
    <citation type="submission" date="2022-01" db="EMBL/GenBank/DDBJ databases">
        <authorList>
            <person name="King R."/>
        </authorList>
    </citation>
    <scope>NUCLEOTIDE SEQUENCE</scope>
</reference>
<dbReference type="SUPFAM" id="SSF51695">
    <property type="entry name" value="PLC-like phosphodiesterases"/>
    <property type="match status" value="1"/>
</dbReference>
<dbReference type="GO" id="GO:0006629">
    <property type="term" value="P:lipid metabolic process"/>
    <property type="evidence" value="ECO:0007669"/>
    <property type="project" value="InterPro"/>
</dbReference>
<accession>A0A9P0EC25</accession>
<feature type="chain" id="PRO_5040296385" evidence="1">
    <location>
        <begin position="18"/>
        <end position="339"/>
    </location>
</feature>
<dbReference type="EMBL" id="OV725077">
    <property type="protein sequence ID" value="CAH1392367.1"/>
    <property type="molecule type" value="Genomic_DNA"/>
</dbReference>
<dbReference type="OrthoDB" id="1046782at2759"/>
<keyword evidence="3" id="KW-1185">Reference proteome</keyword>
<dbReference type="Gene3D" id="3.20.20.190">
    <property type="entry name" value="Phosphatidylinositol (PI) phosphodiesterase"/>
    <property type="match status" value="1"/>
</dbReference>
<name>A0A9P0EC25_NEZVI</name>
<dbReference type="PANTHER" id="PTHR13593:SF143">
    <property type="entry name" value="PHOSPHATIDYLINOSITOL-SPECIFIC PHOSPHOLIPASE C X DOMAIN-CONTAINING PROTEIN"/>
    <property type="match status" value="1"/>
</dbReference>
<gene>
    <name evidence="2" type="ORF">NEZAVI_LOCUS3204</name>
</gene>
<dbReference type="InterPro" id="IPR017946">
    <property type="entry name" value="PLC-like_Pdiesterase_TIM-brl"/>
</dbReference>
<evidence type="ECO:0000256" key="1">
    <source>
        <dbReference type="SAM" id="SignalP"/>
    </source>
</evidence>
<dbReference type="GO" id="GO:0008081">
    <property type="term" value="F:phosphoric diester hydrolase activity"/>
    <property type="evidence" value="ECO:0007669"/>
    <property type="project" value="InterPro"/>
</dbReference>
<dbReference type="InterPro" id="IPR051057">
    <property type="entry name" value="PI-PLC_domain"/>
</dbReference>
<dbReference type="Proteomes" id="UP001152798">
    <property type="component" value="Chromosome 1"/>
</dbReference>
<organism evidence="2 3">
    <name type="scientific">Nezara viridula</name>
    <name type="common">Southern green stink bug</name>
    <name type="synonym">Cimex viridulus</name>
    <dbReference type="NCBI Taxonomy" id="85310"/>
    <lineage>
        <taxon>Eukaryota</taxon>
        <taxon>Metazoa</taxon>
        <taxon>Ecdysozoa</taxon>
        <taxon>Arthropoda</taxon>
        <taxon>Hexapoda</taxon>
        <taxon>Insecta</taxon>
        <taxon>Pterygota</taxon>
        <taxon>Neoptera</taxon>
        <taxon>Paraneoptera</taxon>
        <taxon>Hemiptera</taxon>
        <taxon>Heteroptera</taxon>
        <taxon>Panheteroptera</taxon>
        <taxon>Pentatomomorpha</taxon>
        <taxon>Pentatomoidea</taxon>
        <taxon>Pentatomidae</taxon>
        <taxon>Pentatominae</taxon>
        <taxon>Nezara</taxon>
    </lineage>
</organism>
<dbReference type="PANTHER" id="PTHR13593">
    <property type="match status" value="1"/>
</dbReference>
<evidence type="ECO:0000313" key="3">
    <source>
        <dbReference type="Proteomes" id="UP001152798"/>
    </source>
</evidence>
<protein>
    <submittedName>
        <fullName evidence="2">Uncharacterized protein</fullName>
    </submittedName>
</protein>